<accession>A0A0F9C420</accession>
<reference evidence="1" key="1">
    <citation type="journal article" date="2015" name="Nature">
        <title>Complex archaea that bridge the gap between prokaryotes and eukaryotes.</title>
        <authorList>
            <person name="Spang A."/>
            <person name="Saw J.H."/>
            <person name="Jorgensen S.L."/>
            <person name="Zaremba-Niedzwiedzka K."/>
            <person name="Martijn J."/>
            <person name="Lind A.E."/>
            <person name="van Eijk R."/>
            <person name="Schleper C."/>
            <person name="Guy L."/>
            <person name="Ettema T.J."/>
        </authorList>
    </citation>
    <scope>NUCLEOTIDE SEQUENCE</scope>
</reference>
<protein>
    <submittedName>
        <fullName evidence="1">Uncharacterized protein</fullName>
    </submittedName>
</protein>
<name>A0A0F9C420_9ZZZZ</name>
<evidence type="ECO:0000313" key="1">
    <source>
        <dbReference type="EMBL" id="KKL20992.1"/>
    </source>
</evidence>
<dbReference type="EMBL" id="LAZR01037892">
    <property type="protein sequence ID" value="KKL20992.1"/>
    <property type="molecule type" value="Genomic_DNA"/>
</dbReference>
<proteinExistence type="predicted"/>
<organism evidence="1">
    <name type="scientific">marine sediment metagenome</name>
    <dbReference type="NCBI Taxonomy" id="412755"/>
    <lineage>
        <taxon>unclassified sequences</taxon>
        <taxon>metagenomes</taxon>
        <taxon>ecological metagenomes</taxon>
    </lineage>
</organism>
<sequence length="98" mass="11531">MSLPKCNGCGNSTGQYTRVENKIYCYSCANKFDTFNKQKEVRAKFIEFDINGIQKSTSTYKDEDYTTFKINIPQGLNLHIERWGRKRRYRIHLLPIGE</sequence>
<dbReference type="AlphaFoldDB" id="A0A0F9C420"/>
<comment type="caution">
    <text evidence="1">The sequence shown here is derived from an EMBL/GenBank/DDBJ whole genome shotgun (WGS) entry which is preliminary data.</text>
</comment>
<gene>
    <name evidence="1" type="ORF">LCGC14_2449920</name>
</gene>
<dbReference type="SUPFAM" id="SSF57783">
    <property type="entry name" value="Zinc beta-ribbon"/>
    <property type="match status" value="1"/>
</dbReference>